<protein>
    <submittedName>
        <fullName evidence="1">Uncharacterized protein</fullName>
    </submittedName>
</protein>
<gene>
    <name evidence="1" type="ORF">BJX68DRAFT_74168</name>
</gene>
<dbReference type="Proteomes" id="UP001610444">
    <property type="component" value="Unassembled WGS sequence"/>
</dbReference>
<accession>A0ABR4KFS7</accession>
<keyword evidence="2" id="KW-1185">Reference proteome</keyword>
<dbReference type="RefSeq" id="XP_070899535.1">
    <property type="nucleotide sequence ID" value="XM_071049692.1"/>
</dbReference>
<evidence type="ECO:0000313" key="1">
    <source>
        <dbReference type="EMBL" id="KAL2850892.1"/>
    </source>
</evidence>
<evidence type="ECO:0000313" key="2">
    <source>
        <dbReference type="Proteomes" id="UP001610444"/>
    </source>
</evidence>
<dbReference type="EMBL" id="JBFXLR010000019">
    <property type="protein sequence ID" value="KAL2850892.1"/>
    <property type="molecule type" value="Genomic_DNA"/>
</dbReference>
<proteinExistence type="predicted"/>
<organism evidence="1 2">
    <name type="scientific">Aspergillus pseudodeflectus</name>
    <dbReference type="NCBI Taxonomy" id="176178"/>
    <lineage>
        <taxon>Eukaryota</taxon>
        <taxon>Fungi</taxon>
        <taxon>Dikarya</taxon>
        <taxon>Ascomycota</taxon>
        <taxon>Pezizomycotina</taxon>
        <taxon>Eurotiomycetes</taxon>
        <taxon>Eurotiomycetidae</taxon>
        <taxon>Eurotiales</taxon>
        <taxon>Aspergillaceae</taxon>
        <taxon>Aspergillus</taxon>
        <taxon>Aspergillus subgen. Nidulantes</taxon>
    </lineage>
</organism>
<sequence>MYGLLSIHYYFYFILTFRWCAPPLCTVLIQAERPDCIHPPIPSICCRYRPSPHLAAPLFDLVAGLILIIITVTMKLSGGQLPIHSIRLLFTVTRETSGTFISLVRPFDNFLRARSTLSAIRY</sequence>
<name>A0ABR4KFS7_9EURO</name>
<comment type="caution">
    <text evidence="1">The sequence shown here is derived from an EMBL/GenBank/DDBJ whole genome shotgun (WGS) entry which is preliminary data.</text>
</comment>
<dbReference type="GeneID" id="98164856"/>
<reference evidence="1 2" key="1">
    <citation type="submission" date="2024-07" db="EMBL/GenBank/DDBJ databases">
        <title>Section-level genome sequencing and comparative genomics of Aspergillus sections Usti and Cavernicolus.</title>
        <authorList>
            <consortium name="Lawrence Berkeley National Laboratory"/>
            <person name="Nybo J.L."/>
            <person name="Vesth T.C."/>
            <person name="Theobald S."/>
            <person name="Frisvad J.C."/>
            <person name="Larsen T.O."/>
            <person name="Kjaerboelling I."/>
            <person name="Rothschild-Mancinelli K."/>
            <person name="Lyhne E.K."/>
            <person name="Kogle M.E."/>
            <person name="Barry K."/>
            <person name="Clum A."/>
            <person name="Na H."/>
            <person name="Ledsgaard L."/>
            <person name="Lin J."/>
            <person name="Lipzen A."/>
            <person name="Kuo A."/>
            <person name="Riley R."/>
            <person name="Mondo S."/>
            <person name="LaButti K."/>
            <person name="Haridas S."/>
            <person name="Pangalinan J."/>
            <person name="Salamov A.A."/>
            <person name="Simmons B.A."/>
            <person name="Magnuson J.K."/>
            <person name="Chen J."/>
            <person name="Drula E."/>
            <person name="Henrissat B."/>
            <person name="Wiebenga A."/>
            <person name="Lubbers R.J."/>
            <person name="Gomes A.C."/>
            <person name="Macurrencykelacurrency M.R."/>
            <person name="Stajich J."/>
            <person name="Grigoriev I.V."/>
            <person name="Mortensen U.H."/>
            <person name="De vries R.P."/>
            <person name="Baker S.E."/>
            <person name="Andersen M.R."/>
        </authorList>
    </citation>
    <scope>NUCLEOTIDE SEQUENCE [LARGE SCALE GENOMIC DNA]</scope>
    <source>
        <strain evidence="1 2">CBS 756.74</strain>
    </source>
</reference>